<proteinExistence type="predicted"/>
<evidence type="ECO:0000313" key="2">
    <source>
        <dbReference type="Proteomes" id="UP000230750"/>
    </source>
</evidence>
<dbReference type="EMBL" id="MRZV01001173">
    <property type="protein sequence ID" value="PIK40025.1"/>
    <property type="molecule type" value="Genomic_DNA"/>
</dbReference>
<dbReference type="Proteomes" id="UP000230750">
    <property type="component" value="Unassembled WGS sequence"/>
</dbReference>
<reference evidence="1 2" key="1">
    <citation type="journal article" date="2017" name="PLoS Biol.">
        <title>The sea cucumber genome provides insights into morphological evolution and visceral regeneration.</title>
        <authorList>
            <person name="Zhang X."/>
            <person name="Sun L."/>
            <person name="Yuan J."/>
            <person name="Sun Y."/>
            <person name="Gao Y."/>
            <person name="Zhang L."/>
            <person name="Li S."/>
            <person name="Dai H."/>
            <person name="Hamel J.F."/>
            <person name="Liu C."/>
            <person name="Yu Y."/>
            <person name="Liu S."/>
            <person name="Lin W."/>
            <person name="Guo K."/>
            <person name="Jin S."/>
            <person name="Xu P."/>
            <person name="Storey K.B."/>
            <person name="Huan P."/>
            <person name="Zhang T."/>
            <person name="Zhou Y."/>
            <person name="Zhang J."/>
            <person name="Lin C."/>
            <person name="Li X."/>
            <person name="Xing L."/>
            <person name="Huo D."/>
            <person name="Sun M."/>
            <person name="Wang L."/>
            <person name="Mercier A."/>
            <person name="Li F."/>
            <person name="Yang H."/>
            <person name="Xiang J."/>
        </authorList>
    </citation>
    <scope>NUCLEOTIDE SEQUENCE [LARGE SCALE GENOMIC DNA]</scope>
    <source>
        <strain evidence="1">Shaxun</strain>
        <tissue evidence="1">Muscle</tissue>
    </source>
</reference>
<evidence type="ECO:0000313" key="1">
    <source>
        <dbReference type="EMBL" id="PIK40025.1"/>
    </source>
</evidence>
<comment type="caution">
    <text evidence="1">The sequence shown here is derived from an EMBL/GenBank/DDBJ whole genome shotgun (WGS) entry which is preliminary data.</text>
</comment>
<name>A0A2G8JWI2_STIJA</name>
<protein>
    <submittedName>
        <fullName evidence="1">Uncharacterized protein</fullName>
    </submittedName>
</protein>
<gene>
    <name evidence="1" type="ORF">BSL78_23129</name>
</gene>
<accession>A0A2G8JWI2</accession>
<keyword evidence="2" id="KW-1185">Reference proteome</keyword>
<dbReference type="OrthoDB" id="10058639at2759"/>
<organism evidence="1 2">
    <name type="scientific">Stichopus japonicus</name>
    <name type="common">Sea cucumber</name>
    <dbReference type="NCBI Taxonomy" id="307972"/>
    <lineage>
        <taxon>Eukaryota</taxon>
        <taxon>Metazoa</taxon>
        <taxon>Echinodermata</taxon>
        <taxon>Eleutherozoa</taxon>
        <taxon>Echinozoa</taxon>
        <taxon>Holothuroidea</taxon>
        <taxon>Aspidochirotacea</taxon>
        <taxon>Aspidochirotida</taxon>
        <taxon>Stichopodidae</taxon>
        <taxon>Apostichopus</taxon>
    </lineage>
</organism>
<sequence>MLALDGFKYLRFLLGQEEEGSGTDGPLVTSGTTEAVFTEIFTELLSTELVLEEKTTLTGASSSSSTVSASVADVSVTSLDLTSSVEYIFDQTTTAVFSVIIENVGTKDIEEATSGDNFEVSFVASSDPDPTTADTVLNLPSSDNSYNAFDIQLAAGDSQTFSQFEISVNVASSDCSDYSYICVQVSATSNANYTDGDTTNNFACLSFGAYAEGLAGFYQCADVEVIGLEVTNPSSLQLDLDVDNIVTYTVRLQNSGPFGINSQIPTISYEAESSLSSNLDASIVSGGTVSITTLNVYVNIPSSSCEYFDMICVTYLRWLELTIQIMIPATTSSACSLEKSRKGTQGFCPVLVSILMYKATPHQYQRKVCYSEPL</sequence>
<dbReference type="AlphaFoldDB" id="A0A2G8JWI2"/>